<evidence type="ECO:0008006" key="4">
    <source>
        <dbReference type="Google" id="ProtNLM"/>
    </source>
</evidence>
<gene>
    <name evidence="2" type="ORF">VE01_05728</name>
</gene>
<accession>A0A1B8GKB7</accession>
<organism evidence="2 3">
    <name type="scientific">Pseudogymnoascus verrucosus</name>
    <dbReference type="NCBI Taxonomy" id="342668"/>
    <lineage>
        <taxon>Eukaryota</taxon>
        <taxon>Fungi</taxon>
        <taxon>Dikarya</taxon>
        <taxon>Ascomycota</taxon>
        <taxon>Pezizomycotina</taxon>
        <taxon>Leotiomycetes</taxon>
        <taxon>Thelebolales</taxon>
        <taxon>Thelebolaceae</taxon>
        <taxon>Pseudogymnoascus</taxon>
    </lineage>
</organism>
<evidence type="ECO:0000313" key="3">
    <source>
        <dbReference type="Proteomes" id="UP000091956"/>
    </source>
</evidence>
<keyword evidence="3" id="KW-1185">Reference proteome</keyword>
<dbReference type="Proteomes" id="UP000091956">
    <property type="component" value="Unassembled WGS sequence"/>
</dbReference>
<feature type="chain" id="PRO_5008608790" description="Secreted protein" evidence="1">
    <location>
        <begin position="22"/>
        <end position="180"/>
    </location>
</feature>
<dbReference type="EMBL" id="KV460229">
    <property type="protein sequence ID" value="OBT96269.1"/>
    <property type="molecule type" value="Genomic_DNA"/>
</dbReference>
<feature type="signal peptide" evidence="1">
    <location>
        <begin position="1"/>
        <end position="21"/>
    </location>
</feature>
<protein>
    <recommendedName>
        <fullName evidence="4">Secreted protein</fullName>
    </recommendedName>
</protein>
<dbReference type="AlphaFoldDB" id="A0A1B8GKB7"/>
<sequence>MPSLLAMTAGAILAVTTAVNGATLPMEIVANARNATDLPSKLQVNISSVFIVLGNTSNGFQARDTFCKISYEGGHSYGGGGPGQAVINIYGFGINTYDSSGNFVYASPKLKGYGSTTVSKSDWKGNYDFTVSTSYDFQGDTFTSCKYQYGASLYDGTISGHTDHNYVSVTHSYCEIYLSC</sequence>
<dbReference type="RefSeq" id="XP_018130002.1">
    <property type="nucleotide sequence ID" value="XM_018275188.1"/>
</dbReference>
<dbReference type="GeneID" id="28839114"/>
<keyword evidence="1" id="KW-0732">Signal</keyword>
<dbReference type="STRING" id="342668.A0A1B8GKB7"/>
<evidence type="ECO:0000313" key="2">
    <source>
        <dbReference type="EMBL" id="OBT96269.1"/>
    </source>
</evidence>
<reference evidence="2 3" key="1">
    <citation type="submission" date="2016-03" db="EMBL/GenBank/DDBJ databases">
        <title>Comparative genomics of Pseudogymnoascus destructans, the fungus causing white-nose syndrome of bats.</title>
        <authorList>
            <person name="Palmer J.M."/>
            <person name="Drees K.P."/>
            <person name="Foster J.T."/>
            <person name="Lindner D.L."/>
        </authorList>
    </citation>
    <scope>NUCLEOTIDE SEQUENCE [LARGE SCALE GENOMIC DNA]</scope>
    <source>
        <strain evidence="2 3">UAMH 10579</strain>
    </source>
</reference>
<proteinExistence type="predicted"/>
<name>A0A1B8GKB7_9PEZI</name>
<reference evidence="3" key="2">
    <citation type="journal article" date="2018" name="Nat. Commun.">
        <title>Extreme sensitivity to ultraviolet light in the fungal pathogen causing white-nose syndrome of bats.</title>
        <authorList>
            <person name="Palmer J.M."/>
            <person name="Drees K.P."/>
            <person name="Foster J.T."/>
            <person name="Lindner D.L."/>
        </authorList>
    </citation>
    <scope>NUCLEOTIDE SEQUENCE [LARGE SCALE GENOMIC DNA]</scope>
    <source>
        <strain evidence="3">UAMH 10579</strain>
    </source>
</reference>
<evidence type="ECO:0000256" key="1">
    <source>
        <dbReference type="SAM" id="SignalP"/>
    </source>
</evidence>